<dbReference type="PANTHER" id="PTHR12484:SF4">
    <property type="entry name" value="A-KINASE ANCHOR PROTEIN 17A"/>
    <property type="match status" value="1"/>
</dbReference>
<accession>A0AAV6Y6Y8</accession>
<keyword evidence="3" id="KW-1185">Reference proteome</keyword>
<evidence type="ECO:0000313" key="2">
    <source>
        <dbReference type="EMBL" id="KAG8390966.1"/>
    </source>
</evidence>
<dbReference type="InterPro" id="IPR056852">
    <property type="entry name" value="AK17A/B"/>
</dbReference>
<dbReference type="Pfam" id="PF25015">
    <property type="entry name" value="RBD_AKAP-17A"/>
    <property type="match status" value="1"/>
</dbReference>
<dbReference type="Proteomes" id="UP000826271">
    <property type="component" value="Unassembled WGS sequence"/>
</dbReference>
<dbReference type="PANTHER" id="PTHR12484">
    <property type="entry name" value="B-LYMPHOCYTE ANTIGEN-RELATED"/>
    <property type="match status" value="1"/>
</dbReference>
<protein>
    <recommendedName>
        <fullName evidence="4">A-kinase anchor protein 17A</fullName>
    </recommendedName>
</protein>
<dbReference type="EMBL" id="WHWC01000001">
    <property type="protein sequence ID" value="KAG8390966.1"/>
    <property type="molecule type" value="Genomic_DNA"/>
</dbReference>
<gene>
    <name evidence="2" type="ORF">BUALT_Bualt01G0138400</name>
</gene>
<name>A0AAV6Y6Y8_9LAMI</name>
<reference evidence="2" key="1">
    <citation type="submission" date="2019-10" db="EMBL/GenBank/DDBJ databases">
        <authorList>
            <person name="Zhang R."/>
            <person name="Pan Y."/>
            <person name="Wang J."/>
            <person name="Ma R."/>
            <person name="Yu S."/>
        </authorList>
    </citation>
    <scope>NUCLEOTIDE SEQUENCE</scope>
    <source>
        <strain evidence="2">LA-IB0</strain>
        <tissue evidence="2">Leaf</tissue>
    </source>
</reference>
<feature type="region of interest" description="Disordered" evidence="1">
    <location>
        <begin position="304"/>
        <end position="337"/>
    </location>
</feature>
<evidence type="ECO:0000256" key="1">
    <source>
        <dbReference type="SAM" id="MobiDB-lite"/>
    </source>
</evidence>
<evidence type="ECO:0008006" key="4">
    <source>
        <dbReference type="Google" id="ProtNLM"/>
    </source>
</evidence>
<sequence>MSHRDEPLKTLQLLLPTQAFDLEECGMSLIPRLKLNLKIHRADKSVSPLDEWKLKRSLIDYFKASHSVSLPEEDIKVFKYRDLKKRKREDPVARGSLFLLDLGFLSKKLSLNGEDGVEREFLEWRKGMVEQMDGMELNLEGVKFKLNVELPKGDDFEGMRKEWEEMAAFGTRGYPRGERQQQPDTIVLRGVPSRWFAEPRVSSRPSMLVTHTIFSAFGKIRNLDVGEDNDISENKDEDGDNLVSGLNCKIVVRFDGYRDFFNALKVLCGRSLSKQGSRLRADYEVTWDRDGFFRNGRSRLEQSKRWTPATEEGNYRSEASGRLSQASRYSPDDARRKRFKVGLKKSLNVTEGFMGEQKG</sequence>
<comment type="caution">
    <text evidence="2">The sequence shown here is derived from an EMBL/GenBank/DDBJ whole genome shotgun (WGS) entry which is preliminary data.</text>
</comment>
<organism evidence="2 3">
    <name type="scientific">Buddleja alternifolia</name>
    <dbReference type="NCBI Taxonomy" id="168488"/>
    <lineage>
        <taxon>Eukaryota</taxon>
        <taxon>Viridiplantae</taxon>
        <taxon>Streptophyta</taxon>
        <taxon>Embryophyta</taxon>
        <taxon>Tracheophyta</taxon>
        <taxon>Spermatophyta</taxon>
        <taxon>Magnoliopsida</taxon>
        <taxon>eudicotyledons</taxon>
        <taxon>Gunneridae</taxon>
        <taxon>Pentapetalae</taxon>
        <taxon>asterids</taxon>
        <taxon>lamiids</taxon>
        <taxon>Lamiales</taxon>
        <taxon>Scrophulariaceae</taxon>
        <taxon>Buddlejeae</taxon>
        <taxon>Buddleja</taxon>
    </lineage>
</organism>
<dbReference type="AlphaFoldDB" id="A0AAV6Y6Y8"/>
<proteinExistence type="predicted"/>
<evidence type="ECO:0000313" key="3">
    <source>
        <dbReference type="Proteomes" id="UP000826271"/>
    </source>
</evidence>